<gene>
    <name evidence="2" type="ORF">HWD57_06015</name>
</gene>
<evidence type="ECO:0000313" key="2">
    <source>
        <dbReference type="EMBL" id="QLH49387.1"/>
    </source>
</evidence>
<organism evidence="2 3">
    <name type="scientific">Candidatus Accumulibacter cognatus</name>
    <dbReference type="NCBI Taxonomy" id="2954383"/>
    <lineage>
        <taxon>Bacteria</taxon>
        <taxon>Pseudomonadati</taxon>
        <taxon>Pseudomonadota</taxon>
        <taxon>Betaproteobacteria</taxon>
        <taxon>Candidatus Accumulibacter</taxon>
    </lineage>
</organism>
<feature type="compositionally biased region" description="Basic and acidic residues" evidence="1">
    <location>
        <begin position="31"/>
        <end position="41"/>
    </location>
</feature>
<name>A0A7D5NA51_9PROT</name>
<feature type="region of interest" description="Disordered" evidence="1">
    <location>
        <begin position="17"/>
        <end position="41"/>
    </location>
</feature>
<proteinExistence type="predicted"/>
<reference evidence="2 3" key="1">
    <citation type="journal article" date="2019" name="Microbiome">
        <title>Annotated bacterial chromosomes from frame-shift-corrected long-read metagenomic data.</title>
        <authorList>
            <person name="Arumugam K."/>
            <person name="Bagci C."/>
            <person name="Bessarab I."/>
            <person name="Beier S."/>
            <person name="Buchfink B."/>
            <person name="Gorska A."/>
            <person name="Qiu G."/>
            <person name="Huson D.H."/>
            <person name="Williams R.B.H."/>
        </authorList>
    </citation>
    <scope>NUCLEOTIDE SEQUENCE [LARGE SCALE GENOMIC DNA]</scope>
    <source>
        <strain evidence="2">SSA1</strain>
    </source>
</reference>
<dbReference type="KEGG" id="acog:HWD57_06015"/>
<sequence>MKKVKPALTPAFRKLAVKRGKAAAKGTPKGEGNRRVTPEERELPRLRAEHGRLKQEREIVVNAAE</sequence>
<protein>
    <submittedName>
        <fullName evidence="2">Uncharacterized protein</fullName>
    </submittedName>
</protein>
<dbReference type="AlphaFoldDB" id="A0A7D5NA51"/>
<accession>A0A7D5NA51</accession>
<dbReference type="EMBL" id="CP058708">
    <property type="protein sequence ID" value="QLH49387.1"/>
    <property type="molecule type" value="Genomic_DNA"/>
</dbReference>
<evidence type="ECO:0000313" key="3">
    <source>
        <dbReference type="Proteomes" id="UP000509684"/>
    </source>
</evidence>
<evidence type="ECO:0000256" key="1">
    <source>
        <dbReference type="SAM" id="MobiDB-lite"/>
    </source>
</evidence>
<dbReference type="Proteomes" id="UP000509684">
    <property type="component" value="Chromosome"/>
</dbReference>